<dbReference type="InterPro" id="IPR036291">
    <property type="entry name" value="NAD(P)-bd_dom_sf"/>
</dbReference>
<evidence type="ECO:0000256" key="1">
    <source>
        <dbReference type="ARBA" id="ARBA00006484"/>
    </source>
</evidence>
<dbReference type="Pfam" id="PF13561">
    <property type="entry name" value="adh_short_C2"/>
    <property type="match status" value="1"/>
</dbReference>
<dbReference type="FunFam" id="3.40.50.720:FF:000084">
    <property type="entry name" value="Short-chain dehydrogenase reductase"/>
    <property type="match status" value="1"/>
</dbReference>
<evidence type="ECO:0000313" key="3">
    <source>
        <dbReference type="Proteomes" id="UP000321058"/>
    </source>
</evidence>
<dbReference type="NCBIfam" id="NF005559">
    <property type="entry name" value="PRK07231.1"/>
    <property type="match status" value="1"/>
</dbReference>
<evidence type="ECO:0000313" key="2">
    <source>
        <dbReference type="EMBL" id="GEP53528.1"/>
    </source>
</evidence>
<dbReference type="InterPro" id="IPR002347">
    <property type="entry name" value="SDR_fam"/>
</dbReference>
<accession>A0A512N3F2</accession>
<keyword evidence="3" id="KW-1185">Reference proteome</keyword>
<dbReference type="PANTHER" id="PTHR42760:SF135">
    <property type="entry name" value="BLL7886 PROTEIN"/>
    <property type="match status" value="1"/>
</dbReference>
<dbReference type="PROSITE" id="PS00061">
    <property type="entry name" value="ADH_SHORT"/>
    <property type="match status" value="1"/>
</dbReference>
<gene>
    <name evidence="2" type="ORF">RSO01_06940</name>
</gene>
<dbReference type="GO" id="GO:0030497">
    <property type="term" value="P:fatty acid elongation"/>
    <property type="evidence" value="ECO:0007669"/>
    <property type="project" value="TreeGrafter"/>
</dbReference>
<sequence>MSKRFDLTGKVALVTGASSGLGVHFARTLAAAGASVAIAARRADRLASLQAELQKLGGKAVAVELDVQSSDSITAAFATVEAALGPVDIVVNNAGISIVKPALEMPVEDWDAVVNTNLRGAWLVAQAAGKRWLMAKRPGVIVNIASILGLRTIGQVAPYNASKAGLIHLTRALAMEWARHDIRVNAICPGYIETEMNSDFWKTPAGQRLIDRIPQRRIGKPEHLDGALLLLSSDAGSFMTGSVLTVDGGHTVSSL</sequence>
<dbReference type="RefSeq" id="WP_147146257.1">
    <property type="nucleotide sequence ID" value="NZ_BKAJ01000012.1"/>
</dbReference>
<dbReference type="GO" id="GO:0016616">
    <property type="term" value="F:oxidoreductase activity, acting on the CH-OH group of donors, NAD or NADP as acceptor"/>
    <property type="evidence" value="ECO:0007669"/>
    <property type="project" value="TreeGrafter"/>
</dbReference>
<dbReference type="Proteomes" id="UP000321058">
    <property type="component" value="Unassembled WGS sequence"/>
</dbReference>
<dbReference type="InterPro" id="IPR020904">
    <property type="entry name" value="Sc_DH/Rdtase_CS"/>
</dbReference>
<proteinExistence type="inferred from homology"/>
<dbReference type="Gene3D" id="3.40.50.720">
    <property type="entry name" value="NAD(P)-binding Rossmann-like Domain"/>
    <property type="match status" value="1"/>
</dbReference>
<dbReference type="PANTHER" id="PTHR42760">
    <property type="entry name" value="SHORT-CHAIN DEHYDROGENASES/REDUCTASES FAMILY MEMBER"/>
    <property type="match status" value="1"/>
</dbReference>
<organism evidence="2 3">
    <name type="scientific">Reyranella soli</name>
    <dbReference type="NCBI Taxonomy" id="1230389"/>
    <lineage>
        <taxon>Bacteria</taxon>
        <taxon>Pseudomonadati</taxon>
        <taxon>Pseudomonadota</taxon>
        <taxon>Alphaproteobacteria</taxon>
        <taxon>Hyphomicrobiales</taxon>
        <taxon>Reyranellaceae</taxon>
        <taxon>Reyranella</taxon>
    </lineage>
</organism>
<comment type="caution">
    <text evidence="2">The sequence shown here is derived from an EMBL/GenBank/DDBJ whole genome shotgun (WGS) entry which is preliminary data.</text>
</comment>
<comment type="similarity">
    <text evidence="1">Belongs to the short-chain dehydrogenases/reductases (SDR) family.</text>
</comment>
<dbReference type="EMBL" id="BKAJ01000012">
    <property type="protein sequence ID" value="GEP53528.1"/>
    <property type="molecule type" value="Genomic_DNA"/>
</dbReference>
<dbReference type="PRINTS" id="PR00080">
    <property type="entry name" value="SDRFAMILY"/>
</dbReference>
<reference evidence="2 3" key="1">
    <citation type="submission" date="2019-07" db="EMBL/GenBank/DDBJ databases">
        <title>Whole genome shotgun sequence of Reyranella soli NBRC 108950.</title>
        <authorList>
            <person name="Hosoyama A."/>
            <person name="Uohara A."/>
            <person name="Ohji S."/>
            <person name="Ichikawa N."/>
        </authorList>
    </citation>
    <scope>NUCLEOTIDE SEQUENCE [LARGE SCALE GENOMIC DNA]</scope>
    <source>
        <strain evidence="2 3">NBRC 108950</strain>
    </source>
</reference>
<name>A0A512N3F2_9HYPH</name>
<dbReference type="SUPFAM" id="SSF51735">
    <property type="entry name" value="NAD(P)-binding Rossmann-fold domains"/>
    <property type="match status" value="1"/>
</dbReference>
<dbReference type="AlphaFoldDB" id="A0A512N3F2"/>
<protein>
    <submittedName>
        <fullName evidence="2">3-oxoacyl-ACP reductase</fullName>
    </submittedName>
</protein>
<dbReference type="PRINTS" id="PR00081">
    <property type="entry name" value="GDHRDH"/>
</dbReference>
<dbReference type="OrthoDB" id="7255009at2"/>